<dbReference type="GO" id="GO:0043190">
    <property type="term" value="C:ATP-binding cassette (ABC) transporter complex"/>
    <property type="evidence" value="ECO:0007669"/>
    <property type="project" value="InterPro"/>
</dbReference>
<proteinExistence type="predicted"/>
<dbReference type="PANTHER" id="PTHR34857">
    <property type="entry name" value="SLL0384 PROTEIN"/>
    <property type="match status" value="1"/>
</dbReference>
<organism evidence="7 8">
    <name type="scientific">Methanoculleus receptaculi</name>
    <dbReference type="NCBI Taxonomy" id="394967"/>
    <lineage>
        <taxon>Archaea</taxon>
        <taxon>Methanobacteriati</taxon>
        <taxon>Methanobacteriota</taxon>
        <taxon>Stenosarchaea group</taxon>
        <taxon>Methanomicrobia</taxon>
        <taxon>Methanomicrobiales</taxon>
        <taxon>Methanomicrobiaceae</taxon>
        <taxon>Methanoculleus</taxon>
    </lineage>
</organism>
<keyword evidence="4 6" id="KW-1133">Transmembrane helix</keyword>
<dbReference type="InterPro" id="IPR003339">
    <property type="entry name" value="ABC/ECF_trnsptr_transmembrane"/>
</dbReference>
<dbReference type="KEGG" id="mrc:R6Y96_06625"/>
<dbReference type="GeneID" id="85732816"/>
<evidence type="ECO:0000313" key="8">
    <source>
        <dbReference type="Proteomes" id="UP001305652"/>
    </source>
</evidence>
<feature type="transmembrane region" description="Helical" evidence="6">
    <location>
        <begin position="75"/>
        <end position="92"/>
    </location>
</feature>
<sequence>MIDDLYSIERSAYGKSVIHRLDARIKLLLALAAIVAIVALPYSTKVYTLGAAFLALFLLLWAASRLSPLVYLRRLALLMPFGIFLVGFQAFLKNPYYDAFHTVATLPFGLEIYAESLEFASILFVKFIVSISFIILLSSTTRMQDMIEAAGRLGLPREFTLTLGMMVRYIFVFAEMFGRIRTAMSTRCFDPMDRRLPYRYRLHQVGYTVGTMFIRSYEQGERTYTSMLCRGYGGKAGLYIRKKTLNTGEMVFAAATLGFIVLSTVMIYLHP</sequence>
<dbReference type="PANTHER" id="PTHR34857:SF2">
    <property type="entry name" value="SLL0384 PROTEIN"/>
    <property type="match status" value="1"/>
</dbReference>
<name>A0AAX4FT76_9EURY</name>
<evidence type="ECO:0000256" key="4">
    <source>
        <dbReference type="ARBA" id="ARBA00022989"/>
    </source>
</evidence>
<keyword evidence="3 6" id="KW-0812">Transmembrane</keyword>
<feature type="transmembrane region" description="Helical" evidence="6">
    <location>
        <begin position="112"/>
        <end position="137"/>
    </location>
</feature>
<gene>
    <name evidence="7" type="primary">cbiQ</name>
    <name evidence="7" type="ORF">R6Y96_06625</name>
</gene>
<dbReference type="GO" id="GO:0006824">
    <property type="term" value="P:cobalt ion transport"/>
    <property type="evidence" value="ECO:0007669"/>
    <property type="project" value="InterPro"/>
</dbReference>
<dbReference type="CDD" id="cd16914">
    <property type="entry name" value="EcfT"/>
    <property type="match status" value="1"/>
</dbReference>
<evidence type="ECO:0000256" key="1">
    <source>
        <dbReference type="ARBA" id="ARBA00004651"/>
    </source>
</evidence>
<evidence type="ECO:0000256" key="3">
    <source>
        <dbReference type="ARBA" id="ARBA00022692"/>
    </source>
</evidence>
<evidence type="ECO:0000313" key="7">
    <source>
        <dbReference type="EMBL" id="WOX56987.1"/>
    </source>
</evidence>
<dbReference type="NCBIfam" id="TIGR02454">
    <property type="entry name" value="ECF_T_CbiQ"/>
    <property type="match status" value="1"/>
</dbReference>
<dbReference type="EMBL" id="CP137642">
    <property type="protein sequence ID" value="WOX56987.1"/>
    <property type="molecule type" value="Genomic_DNA"/>
</dbReference>
<evidence type="ECO:0000256" key="2">
    <source>
        <dbReference type="ARBA" id="ARBA00022475"/>
    </source>
</evidence>
<reference evidence="7 8" key="1">
    <citation type="submission" date="2023-10" db="EMBL/GenBank/DDBJ databases">
        <title>The complete genome sequence of Methanoculleus receptaculi DSM 18860.</title>
        <authorList>
            <person name="Lai S.-J."/>
            <person name="You Y.-T."/>
            <person name="Chen S.-C."/>
        </authorList>
    </citation>
    <scope>NUCLEOTIDE SEQUENCE [LARGE SCALE GENOMIC DNA]</scope>
    <source>
        <strain evidence="7 8">DSM 18860</strain>
    </source>
</reference>
<feature type="transmembrane region" description="Helical" evidence="6">
    <location>
        <begin position="46"/>
        <end position="63"/>
    </location>
</feature>
<dbReference type="AlphaFoldDB" id="A0AAX4FT76"/>
<accession>A0AAX4FT76</accession>
<dbReference type="InterPro" id="IPR012809">
    <property type="entry name" value="ECF_CbiQ"/>
</dbReference>
<evidence type="ECO:0000256" key="5">
    <source>
        <dbReference type="ARBA" id="ARBA00023136"/>
    </source>
</evidence>
<feature type="transmembrane region" description="Helical" evidence="6">
    <location>
        <begin position="21"/>
        <end position="40"/>
    </location>
</feature>
<evidence type="ECO:0000256" key="6">
    <source>
        <dbReference type="SAM" id="Phobius"/>
    </source>
</evidence>
<keyword evidence="8" id="KW-1185">Reference proteome</keyword>
<comment type="subcellular location">
    <subcellularLocation>
        <location evidence="1">Cell membrane</location>
        <topology evidence="1">Multi-pass membrane protein</topology>
    </subcellularLocation>
</comment>
<dbReference type="Proteomes" id="UP001305652">
    <property type="component" value="Chromosome"/>
</dbReference>
<feature type="transmembrane region" description="Helical" evidence="6">
    <location>
        <begin position="250"/>
        <end position="269"/>
    </location>
</feature>
<protein>
    <submittedName>
        <fullName evidence="7">Cobalt ECF transporter T component CbiQ</fullName>
    </submittedName>
</protein>
<dbReference type="RefSeq" id="WP_318620458.1">
    <property type="nucleotide sequence ID" value="NZ_CP137642.1"/>
</dbReference>
<keyword evidence="5 6" id="KW-0472">Membrane</keyword>
<dbReference type="InterPro" id="IPR051611">
    <property type="entry name" value="ECF_transporter_component"/>
</dbReference>
<dbReference type="Pfam" id="PF02361">
    <property type="entry name" value="CbiQ"/>
    <property type="match status" value="1"/>
</dbReference>
<keyword evidence="2" id="KW-1003">Cell membrane</keyword>